<accession>A0ABY8VTH2</accession>
<dbReference type="RefSeq" id="WP_284875445.1">
    <property type="nucleotide sequence ID" value="NZ_CP126970.1"/>
</dbReference>
<evidence type="ECO:0000313" key="1">
    <source>
        <dbReference type="EMBL" id="WIM70865.1"/>
    </source>
</evidence>
<dbReference type="Pfam" id="PF06262">
    <property type="entry name" value="Zincin_1"/>
    <property type="match status" value="1"/>
</dbReference>
<dbReference type="Gene3D" id="3.30.2010.20">
    <property type="match status" value="1"/>
</dbReference>
<proteinExistence type="predicted"/>
<dbReference type="InterPro" id="IPR038555">
    <property type="entry name" value="Zincin_1_sf"/>
</dbReference>
<dbReference type="Proteomes" id="UP001238805">
    <property type="component" value="Chromosome"/>
</dbReference>
<reference evidence="1 2" key="1">
    <citation type="submission" date="2023-05" db="EMBL/GenBank/DDBJ databases">
        <title>Corynebacterium suedekumii sp. nov. and Corynebacterium breve sp. nov. isolated from raw cow's milk.</title>
        <authorList>
            <person name="Baer M.K."/>
            <person name="Mehl L."/>
            <person name="Hellmuth R."/>
            <person name="Marke G."/>
            <person name="Lipski A."/>
        </authorList>
    </citation>
    <scope>NUCLEOTIDE SEQUENCE [LARGE SCALE GENOMIC DNA]</scope>
    <source>
        <strain evidence="1 2">LM112</strain>
    </source>
</reference>
<dbReference type="CDD" id="cd12952">
    <property type="entry name" value="MMP_ACEL2062"/>
    <property type="match status" value="1"/>
</dbReference>
<sequence>MVHVSDEVFDDMVNDALDLIPEEFARRMGNVVVLVGDRNEDNPEILGLYEGVALTERTFDHTGYLPDTISIYKGALEDVCDTEEQLAHEVMVTVFHEVGHYFGIEEDQLHHLGWG</sequence>
<dbReference type="SUPFAM" id="SSF55486">
    <property type="entry name" value="Metalloproteases ('zincins'), catalytic domain"/>
    <property type="match status" value="1"/>
</dbReference>
<organism evidence="1 2">
    <name type="scientific">Corynebacterium suedekumii</name>
    <dbReference type="NCBI Taxonomy" id="3049801"/>
    <lineage>
        <taxon>Bacteria</taxon>
        <taxon>Bacillati</taxon>
        <taxon>Actinomycetota</taxon>
        <taxon>Actinomycetes</taxon>
        <taxon>Mycobacteriales</taxon>
        <taxon>Corynebacteriaceae</taxon>
        <taxon>Corynebacterium</taxon>
    </lineage>
</organism>
<name>A0ABY8VTH2_9CORY</name>
<evidence type="ECO:0000313" key="2">
    <source>
        <dbReference type="Proteomes" id="UP001238805"/>
    </source>
</evidence>
<gene>
    <name evidence="1" type="ORF">QP029_03305</name>
</gene>
<protein>
    <submittedName>
        <fullName evidence="1">Metallopeptidase family protein</fullName>
    </submittedName>
</protein>
<keyword evidence="2" id="KW-1185">Reference proteome</keyword>
<dbReference type="EMBL" id="CP126970">
    <property type="protein sequence ID" value="WIM70865.1"/>
    <property type="molecule type" value="Genomic_DNA"/>
</dbReference>
<dbReference type="InterPro" id="IPR010428">
    <property type="entry name" value="Zincin_1"/>
</dbReference>